<evidence type="ECO:0000256" key="1">
    <source>
        <dbReference type="SAM" id="Phobius"/>
    </source>
</evidence>
<dbReference type="Gene3D" id="3.40.50.1240">
    <property type="entry name" value="Phosphoglycerate mutase-like"/>
    <property type="match status" value="1"/>
</dbReference>
<dbReference type="SUPFAM" id="SSF53254">
    <property type="entry name" value="Phosphoglycerate mutase-like"/>
    <property type="match status" value="1"/>
</dbReference>
<sequence>MGSVTERPPFRKRRFNYGRIALVMSIVTLATTSGWFFTATPVLDLGVSSNMLKSGLYQRWAQGEVVVMVRHAERCDRSGNTCLGSADGITKIGSNAAVAVGFGLQRLGLENTRMLASPLTRTRQTADFIAGRAVPTQNWLSECDNGFKGAVMANKNLKENLVLITHSGCIDQFERKMGVHASDRSSEYTQAFFVQVDGTHAPKILGSLDAAQWKNLTIEQSN</sequence>
<dbReference type="InterPro" id="IPR029033">
    <property type="entry name" value="His_PPase_superfam"/>
</dbReference>
<reference evidence="2 3" key="1">
    <citation type="submission" date="2014-07" db="EMBL/GenBank/DDBJ databases">
        <title>Draft Genome Sequences of Environmental Pseudomonas syringae strains.</title>
        <authorList>
            <person name="Baltrus D.A."/>
            <person name="Berge O."/>
            <person name="Morris C."/>
        </authorList>
    </citation>
    <scope>NUCLEOTIDE SEQUENCE [LARGE SCALE GENOMIC DNA]</scope>
    <source>
        <strain evidence="2 3">GAW0119</strain>
    </source>
</reference>
<dbReference type="CDD" id="cd07040">
    <property type="entry name" value="HP"/>
    <property type="match status" value="1"/>
</dbReference>
<dbReference type="AlphaFoldDB" id="A0A085VDF8"/>
<keyword evidence="1" id="KW-0472">Membrane</keyword>
<dbReference type="InterPro" id="IPR013078">
    <property type="entry name" value="His_Pase_superF_clade-1"/>
</dbReference>
<gene>
    <name evidence="2" type="ORF">IV01_19110</name>
</gene>
<proteinExistence type="predicted"/>
<keyword evidence="1" id="KW-1133">Transmembrane helix</keyword>
<keyword evidence="3" id="KW-1185">Reference proteome</keyword>
<keyword evidence="1" id="KW-0812">Transmembrane</keyword>
<comment type="caution">
    <text evidence="2">The sequence shown here is derived from an EMBL/GenBank/DDBJ whole genome shotgun (WGS) entry which is preliminary data.</text>
</comment>
<name>A0A085VDF8_PSESX</name>
<protein>
    <submittedName>
        <fullName evidence="2">Ais protein</fullName>
    </submittedName>
</protein>
<accession>A0A085VDF8</accession>
<evidence type="ECO:0000313" key="3">
    <source>
        <dbReference type="Proteomes" id="UP000028631"/>
    </source>
</evidence>
<dbReference type="Pfam" id="PF00300">
    <property type="entry name" value="His_Phos_1"/>
    <property type="match status" value="1"/>
</dbReference>
<dbReference type="EMBL" id="JPQU01000056">
    <property type="protein sequence ID" value="KFE53471.1"/>
    <property type="molecule type" value="Genomic_DNA"/>
</dbReference>
<evidence type="ECO:0000313" key="2">
    <source>
        <dbReference type="EMBL" id="KFE53471.1"/>
    </source>
</evidence>
<dbReference type="Proteomes" id="UP000028631">
    <property type="component" value="Unassembled WGS sequence"/>
</dbReference>
<feature type="transmembrane region" description="Helical" evidence="1">
    <location>
        <begin position="20"/>
        <end position="43"/>
    </location>
</feature>
<organism evidence="2 3">
    <name type="scientific">Pseudomonas syringae</name>
    <dbReference type="NCBI Taxonomy" id="317"/>
    <lineage>
        <taxon>Bacteria</taxon>
        <taxon>Pseudomonadati</taxon>
        <taxon>Pseudomonadota</taxon>
        <taxon>Gammaproteobacteria</taxon>
        <taxon>Pseudomonadales</taxon>
        <taxon>Pseudomonadaceae</taxon>
        <taxon>Pseudomonas</taxon>
    </lineage>
</organism>
<dbReference type="PATRIC" id="fig|317.175.peg.3983"/>